<dbReference type="Proteomes" id="UP000001191">
    <property type="component" value="Chromosome"/>
</dbReference>
<evidence type="ECO:0000313" key="1">
    <source>
        <dbReference type="EMBL" id="ACC79707.1"/>
    </source>
</evidence>
<dbReference type="OrthoDB" id="428036at2"/>
<accession>B2IV31</accession>
<sequence length="98" mass="11664">MDVYFVLNGVTFVWNEEKAWINPSNHDGVTFQQATEAFFDPFLVVVDASRNDEQRDAVIGLDRRWNLLYVVYIERENDIIRIISARKATRKEREYYES</sequence>
<dbReference type="InterPro" id="IPR038573">
    <property type="entry name" value="BrnT_sf"/>
</dbReference>
<dbReference type="eggNOG" id="COG2929">
    <property type="taxonomic scope" value="Bacteria"/>
</dbReference>
<dbReference type="AlphaFoldDB" id="B2IV31"/>
<reference evidence="1 2" key="2">
    <citation type="journal article" date="2013" name="Plant Physiol.">
        <title>A Nostoc punctiforme Sugar Transporter Necessary to Establish a Cyanobacterium-Plant Symbiosis.</title>
        <authorList>
            <person name="Ekman M."/>
            <person name="Picossi S."/>
            <person name="Campbell E.L."/>
            <person name="Meeks J.C."/>
            <person name="Flores E."/>
        </authorList>
    </citation>
    <scope>NUCLEOTIDE SEQUENCE [LARGE SCALE GENOMIC DNA]</scope>
    <source>
        <strain evidence="2">ATCC 29133 / PCC 73102</strain>
    </source>
</reference>
<dbReference type="Gene3D" id="3.10.450.530">
    <property type="entry name" value="Ribonuclease toxin, BrnT, of type II toxin-antitoxin system"/>
    <property type="match status" value="1"/>
</dbReference>
<keyword evidence="2" id="KW-1185">Reference proteome</keyword>
<organism evidence="1 2">
    <name type="scientific">Nostoc punctiforme (strain ATCC 29133 / PCC 73102)</name>
    <dbReference type="NCBI Taxonomy" id="63737"/>
    <lineage>
        <taxon>Bacteria</taxon>
        <taxon>Bacillati</taxon>
        <taxon>Cyanobacteriota</taxon>
        <taxon>Cyanophyceae</taxon>
        <taxon>Nostocales</taxon>
        <taxon>Nostocaceae</taxon>
        <taxon>Nostoc</taxon>
    </lineage>
</organism>
<dbReference type="RefSeq" id="WP_012407729.1">
    <property type="nucleotide sequence ID" value="NC_010628.1"/>
</dbReference>
<dbReference type="Pfam" id="PF04365">
    <property type="entry name" value="BrnT_toxin"/>
    <property type="match status" value="1"/>
</dbReference>
<dbReference type="InterPro" id="IPR007460">
    <property type="entry name" value="BrnT_toxin"/>
</dbReference>
<protein>
    <recommendedName>
        <fullName evidence="3">BrnT family toxin</fullName>
    </recommendedName>
</protein>
<gene>
    <name evidence="1" type="ordered locus">Npun_F0976</name>
</gene>
<dbReference type="KEGG" id="npu:Npun_F0976"/>
<dbReference type="EMBL" id="CP001037">
    <property type="protein sequence ID" value="ACC79707.1"/>
    <property type="molecule type" value="Genomic_DNA"/>
</dbReference>
<dbReference type="HOGENOM" id="CLU_149290_1_2_3"/>
<evidence type="ECO:0008006" key="3">
    <source>
        <dbReference type="Google" id="ProtNLM"/>
    </source>
</evidence>
<name>B2IV31_NOSP7</name>
<dbReference type="EnsemblBacteria" id="ACC79707">
    <property type="protein sequence ID" value="ACC79707"/>
    <property type="gene ID" value="Npun_F0976"/>
</dbReference>
<evidence type="ECO:0000313" key="2">
    <source>
        <dbReference type="Proteomes" id="UP000001191"/>
    </source>
</evidence>
<proteinExistence type="predicted"/>
<dbReference type="PhylomeDB" id="B2IV31"/>
<reference evidence="2" key="1">
    <citation type="submission" date="2008-04" db="EMBL/GenBank/DDBJ databases">
        <title>Complete sequence of chromosome of Nostoc punctiforme ATCC 29133.</title>
        <authorList>
            <consortium name="US DOE Joint Genome Institute"/>
            <person name="Copeland A."/>
            <person name="Lucas S."/>
            <person name="Lapidus A."/>
            <person name="Glavina del Rio T."/>
            <person name="Dalin E."/>
            <person name="Tice H."/>
            <person name="Pitluck S."/>
            <person name="Chain P."/>
            <person name="Malfatti S."/>
            <person name="Shin M."/>
            <person name="Vergez L."/>
            <person name="Schmutz J."/>
            <person name="Larimer F."/>
            <person name="Land M."/>
            <person name="Hauser L."/>
            <person name="Kyrpides N."/>
            <person name="Kim E."/>
            <person name="Meeks J.C."/>
            <person name="Elhai J."/>
            <person name="Campbell E.L."/>
            <person name="Thiel T."/>
            <person name="Longmire J."/>
            <person name="Potts M."/>
            <person name="Atlas R."/>
        </authorList>
    </citation>
    <scope>NUCLEOTIDE SEQUENCE [LARGE SCALE GENOMIC DNA]</scope>
    <source>
        <strain evidence="2">ATCC 29133 / PCC 73102</strain>
    </source>
</reference>
<dbReference type="STRING" id="63737.Npun_F0976"/>